<dbReference type="SMART" id="SM00184">
    <property type="entry name" value="RING"/>
    <property type="match status" value="1"/>
</dbReference>
<evidence type="ECO:0000256" key="3">
    <source>
        <dbReference type="ARBA" id="ARBA00009413"/>
    </source>
</evidence>
<comment type="similarity">
    <text evidence="3 9">Belongs to the Deltex family.</text>
</comment>
<name>A0A8S3SFE5_MYTED</name>
<dbReference type="CDD" id="cd09633">
    <property type="entry name" value="Deltex_C"/>
    <property type="match status" value="1"/>
</dbReference>
<accession>A0A8S3SFE5</accession>
<dbReference type="InterPro" id="IPR013083">
    <property type="entry name" value="Znf_RING/FYVE/PHD"/>
</dbReference>
<dbReference type="InterPro" id="IPR039398">
    <property type="entry name" value="Deltex_fam"/>
</dbReference>
<evidence type="ECO:0000256" key="7">
    <source>
        <dbReference type="ARBA" id="ARBA00022833"/>
    </source>
</evidence>
<dbReference type="InterPro" id="IPR039396">
    <property type="entry name" value="Deltex_C"/>
</dbReference>
<keyword evidence="11" id="KW-0012">Acyltransferase</keyword>
<dbReference type="Gene3D" id="3.30.390.130">
    <property type="match status" value="1"/>
</dbReference>
<dbReference type="AlphaFoldDB" id="A0A8S3SFE5"/>
<dbReference type="PANTHER" id="PTHR12622">
    <property type="entry name" value="DELTEX-RELATED"/>
    <property type="match status" value="1"/>
</dbReference>
<dbReference type="Proteomes" id="UP000683360">
    <property type="component" value="Unassembled WGS sequence"/>
</dbReference>
<evidence type="ECO:0000256" key="1">
    <source>
        <dbReference type="ARBA" id="ARBA00000900"/>
    </source>
</evidence>
<keyword evidence="5 9" id="KW-0479">Metal-binding</keyword>
<keyword evidence="12" id="KW-1185">Reference proteome</keyword>
<organism evidence="11 12">
    <name type="scientific">Mytilus edulis</name>
    <name type="common">Blue mussel</name>
    <dbReference type="NCBI Taxonomy" id="6550"/>
    <lineage>
        <taxon>Eukaryota</taxon>
        <taxon>Metazoa</taxon>
        <taxon>Spiralia</taxon>
        <taxon>Lophotrochozoa</taxon>
        <taxon>Mollusca</taxon>
        <taxon>Bivalvia</taxon>
        <taxon>Autobranchia</taxon>
        <taxon>Pteriomorphia</taxon>
        <taxon>Mytilida</taxon>
        <taxon>Mytiloidea</taxon>
        <taxon>Mytilidae</taxon>
        <taxon>Mytilinae</taxon>
        <taxon>Mytilus</taxon>
    </lineage>
</organism>
<evidence type="ECO:0000256" key="5">
    <source>
        <dbReference type="ARBA" id="ARBA00022723"/>
    </source>
</evidence>
<proteinExistence type="inferred from homology"/>
<dbReference type="EMBL" id="CAJPWZ010001599">
    <property type="protein sequence ID" value="CAG2218469.1"/>
    <property type="molecule type" value="Genomic_DNA"/>
</dbReference>
<gene>
    <name evidence="11" type="ORF">MEDL_32057</name>
</gene>
<comment type="subcellular location">
    <subcellularLocation>
        <location evidence="9">Cytoplasm</location>
    </subcellularLocation>
</comment>
<dbReference type="Pfam" id="PF13639">
    <property type="entry name" value="zf-RING_2"/>
    <property type="match status" value="1"/>
</dbReference>
<feature type="domain" description="RING-type" evidence="10">
    <location>
        <begin position="43"/>
        <end position="81"/>
    </location>
</feature>
<reference evidence="11" key="1">
    <citation type="submission" date="2021-03" db="EMBL/GenBank/DDBJ databases">
        <authorList>
            <person name="Bekaert M."/>
        </authorList>
    </citation>
    <scope>NUCLEOTIDE SEQUENCE</scope>
</reference>
<dbReference type="SUPFAM" id="SSF57850">
    <property type="entry name" value="RING/U-box"/>
    <property type="match status" value="1"/>
</dbReference>
<evidence type="ECO:0000259" key="10">
    <source>
        <dbReference type="PROSITE" id="PS50089"/>
    </source>
</evidence>
<dbReference type="InterPro" id="IPR001841">
    <property type="entry name" value="Znf_RING"/>
</dbReference>
<dbReference type="InterPro" id="IPR017907">
    <property type="entry name" value="Znf_RING_CS"/>
</dbReference>
<keyword evidence="6 8" id="KW-0863">Zinc-finger</keyword>
<dbReference type="EC" id="2.3.2.27" evidence="9"/>
<evidence type="ECO:0000256" key="6">
    <source>
        <dbReference type="ARBA" id="ARBA00022771"/>
    </source>
</evidence>
<evidence type="ECO:0000256" key="8">
    <source>
        <dbReference type="PROSITE-ProRule" id="PRU00175"/>
    </source>
</evidence>
<dbReference type="GO" id="GO:0008270">
    <property type="term" value="F:zinc ion binding"/>
    <property type="evidence" value="ECO:0007669"/>
    <property type="project" value="UniProtKB-KW"/>
</dbReference>
<evidence type="ECO:0000256" key="2">
    <source>
        <dbReference type="ARBA" id="ARBA00004906"/>
    </source>
</evidence>
<comment type="catalytic activity">
    <reaction evidence="1 9">
        <text>S-ubiquitinyl-[E2 ubiquitin-conjugating enzyme]-L-cysteine + [acceptor protein]-L-lysine = [E2 ubiquitin-conjugating enzyme]-L-cysteine + N(6)-ubiquitinyl-[acceptor protein]-L-lysine.</text>
        <dbReference type="EC" id="2.3.2.27"/>
    </reaction>
</comment>
<dbReference type="GO" id="GO:0061630">
    <property type="term" value="F:ubiquitin protein ligase activity"/>
    <property type="evidence" value="ECO:0007669"/>
    <property type="project" value="UniProtKB-UniRule"/>
</dbReference>
<evidence type="ECO:0000313" key="12">
    <source>
        <dbReference type="Proteomes" id="UP000683360"/>
    </source>
</evidence>
<comment type="pathway">
    <text evidence="2 9">Protein modification; protein ubiquitination.</text>
</comment>
<keyword evidence="7 9" id="KW-0862">Zinc</keyword>
<protein>
    <recommendedName>
        <fullName evidence="9">E3 ubiquitin-protein ligase</fullName>
        <ecNumber evidence="9">2.3.2.27</ecNumber>
    </recommendedName>
</protein>
<comment type="caution">
    <text evidence="11">The sequence shown here is derived from an EMBL/GenBank/DDBJ whole genome shotgun (WGS) entry which is preliminary data.</text>
</comment>
<dbReference type="GO" id="GO:0005737">
    <property type="term" value="C:cytoplasm"/>
    <property type="evidence" value="ECO:0007669"/>
    <property type="project" value="UniProtKB-SubCell"/>
</dbReference>
<evidence type="ECO:0000313" key="11">
    <source>
        <dbReference type="EMBL" id="CAG2218469.1"/>
    </source>
</evidence>
<keyword evidence="4 9" id="KW-0808">Transferase</keyword>
<dbReference type="PROSITE" id="PS50089">
    <property type="entry name" value="ZF_RING_2"/>
    <property type="match status" value="1"/>
</dbReference>
<dbReference type="InterPro" id="IPR039399">
    <property type="entry name" value="Deltex_C_sf"/>
</dbReference>
<dbReference type="PROSITE" id="PS00518">
    <property type="entry name" value="ZF_RING_1"/>
    <property type="match status" value="1"/>
</dbReference>
<evidence type="ECO:0000256" key="9">
    <source>
        <dbReference type="RuleBase" id="RU367105"/>
    </source>
</evidence>
<evidence type="ECO:0000256" key="4">
    <source>
        <dbReference type="ARBA" id="ARBA00022679"/>
    </source>
</evidence>
<dbReference type="OrthoDB" id="6133115at2759"/>
<sequence>MDAKANKRQDVSQYMSTNIKKPKQKGNLNILNDEAQADDDLTCVVCLCEMDDPVELKECKHVFCRECIMEVFGAKPSCPVCGAVYGNIYGDQPRDGCATVYIDDEALPGYPGKKTWVISYDFPDGKQETFHPEPGKPYDGLKRRAFLPYNKEGTEVLNLLKRAFQQGLTLTIGTSRTSGKEGVITWNDIHHKTSKTGRPTKLDTTSLWSIEAQVFGYPDPEYLTRVKDELASKGVSSDC</sequence>
<keyword evidence="9" id="KW-0963">Cytoplasm</keyword>
<dbReference type="Pfam" id="PF18102">
    <property type="entry name" value="DTC"/>
    <property type="match status" value="1"/>
</dbReference>
<dbReference type="GO" id="GO:0016567">
    <property type="term" value="P:protein ubiquitination"/>
    <property type="evidence" value="ECO:0007669"/>
    <property type="project" value="UniProtKB-UniRule"/>
</dbReference>
<dbReference type="Gene3D" id="3.30.40.10">
    <property type="entry name" value="Zinc/RING finger domain, C3HC4 (zinc finger)"/>
    <property type="match status" value="1"/>
</dbReference>
<dbReference type="GO" id="GO:0007219">
    <property type="term" value="P:Notch signaling pathway"/>
    <property type="evidence" value="ECO:0007669"/>
    <property type="project" value="InterPro"/>
</dbReference>